<dbReference type="Proteomes" id="UP000594205">
    <property type="component" value="Chromosome"/>
</dbReference>
<name>A0A7M2SQ28_9ACTN</name>
<reference evidence="1 2" key="1">
    <citation type="submission" date="2020-10" db="EMBL/GenBank/DDBJ databases">
        <title>Streptomyces ferrugineus complate genome analysis.</title>
        <authorList>
            <person name="Anwar N."/>
        </authorList>
    </citation>
    <scope>NUCLEOTIDE SEQUENCE [LARGE SCALE GENOMIC DNA]</scope>
    <source>
        <strain evidence="1 2">CCTCC AA2014009</strain>
    </source>
</reference>
<organism evidence="1 2">
    <name type="scientific">Streptomyces ferrugineus</name>
    <dbReference type="NCBI Taxonomy" id="1413221"/>
    <lineage>
        <taxon>Bacteria</taxon>
        <taxon>Bacillati</taxon>
        <taxon>Actinomycetota</taxon>
        <taxon>Actinomycetes</taxon>
        <taxon>Kitasatosporales</taxon>
        <taxon>Streptomycetaceae</taxon>
        <taxon>Streptomyces</taxon>
    </lineage>
</organism>
<evidence type="ECO:0000313" key="2">
    <source>
        <dbReference type="Proteomes" id="UP000594205"/>
    </source>
</evidence>
<dbReference type="KEGG" id="sfeu:IM697_08155"/>
<dbReference type="EMBL" id="CP063373">
    <property type="protein sequence ID" value="QOV38344.1"/>
    <property type="molecule type" value="Genomic_DNA"/>
</dbReference>
<protein>
    <submittedName>
        <fullName evidence="1">Uncharacterized protein</fullName>
    </submittedName>
</protein>
<keyword evidence="2" id="KW-1185">Reference proteome</keyword>
<sequence>MGRVVGPDGIPDCGAVEPVAAEEARELLGAEKLTRAHVGDFGVFPRARWVGRCAVPHDEQGRPQEIHFGGHSGD</sequence>
<proteinExistence type="predicted"/>
<gene>
    <name evidence="1" type="ORF">IM697_08155</name>
</gene>
<evidence type="ECO:0000313" key="1">
    <source>
        <dbReference type="EMBL" id="QOV38344.1"/>
    </source>
</evidence>
<accession>A0A7M2SQ28</accession>
<dbReference type="AlphaFoldDB" id="A0A7M2SQ28"/>